<dbReference type="HOGENOM" id="CLU_2315943_0_0_9"/>
<organism evidence="1 2">
    <name type="scientific">Pediococcus pentosaceus (strain ATCC 25745 / CCUG 21536 / LMG 10740 / 183-1w)</name>
    <dbReference type="NCBI Taxonomy" id="278197"/>
    <lineage>
        <taxon>Bacteria</taxon>
        <taxon>Bacillati</taxon>
        <taxon>Bacillota</taxon>
        <taxon>Bacilli</taxon>
        <taxon>Lactobacillales</taxon>
        <taxon>Lactobacillaceae</taxon>
        <taxon>Pediococcus</taxon>
    </lineage>
</organism>
<evidence type="ECO:0000313" key="2">
    <source>
        <dbReference type="Proteomes" id="UP000000773"/>
    </source>
</evidence>
<dbReference type="EMBL" id="CP000422">
    <property type="protein sequence ID" value="ABJ67835.1"/>
    <property type="molecule type" value="Genomic_DNA"/>
</dbReference>
<name>Q03G37_PEDPA</name>
<protein>
    <submittedName>
        <fullName evidence="1">Uncharacterized protein</fullName>
    </submittedName>
</protein>
<dbReference type="AlphaFoldDB" id="Q03G37"/>
<dbReference type="eggNOG" id="ENOG5034CGA">
    <property type="taxonomic scope" value="Bacteria"/>
</dbReference>
<reference evidence="1 2" key="1">
    <citation type="journal article" date="2006" name="Proc. Natl. Acad. Sci. U.S.A.">
        <title>Comparative genomics of the lactic acid bacteria.</title>
        <authorList>
            <person name="Makarova K."/>
            <person name="Slesarev A."/>
            <person name="Wolf Y."/>
            <person name="Sorokin A."/>
            <person name="Mirkin B."/>
            <person name="Koonin E."/>
            <person name="Pavlov A."/>
            <person name="Pavlova N."/>
            <person name="Karamychev V."/>
            <person name="Polouchine N."/>
            <person name="Shakhova V."/>
            <person name="Grigoriev I."/>
            <person name="Lou Y."/>
            <person name="Rohksar D."/>
            <person name="Lucas S."/>
            <person name="Huang K."/>
            <person name="Goodstein D.M."/>
            <person name="Hawkins T."/>
            <person name="Plengvidhya V."/>
            <person name="Welker D."/>
            <person name="Hughes J."/>
            <person name="Goh Y."/>
            <person name="Benson A."/>
            <person name="Baldwin K."/>
            <person name="Lee J.H."/>
            <person name="Diaz-Muniz I."/>
            <person name="Dosti B."/>
            <person name="Smeianov V."/>
            <person name="Wechter W."/>
            <person name="Barabote R."/>
            <person name="Lorca G."/>
            <person name="Altermann E."/>
            <person name="Barrangou R."/>
            <person name="Ganesan B."/>
            <person name="Xie Y."/>
            <person name="Rawsthorne H."/>
            <person name="Tamir D."/>
            <person name="Parker C."/>
            <person name="Breidt F."/>
            <person name="Broadbent J."/>
            <person name="Hutkins R."/>
            <person name="O'Sullivan D."/>
            <person name="Steele J."/>
            <person name="Unlu G."/>
            <person name="Saier M."/>
            <person name="Klaenhammer T."/>
            <person name="Richardson P."/>
            <person name="Kozyavkin S."/>
            <person name="Weimer B."/>
            <person name="Mills D."/>
        </authorList>
    </citation>
    <scope>NUCLEOTIDE SEQUENCE [LARGE SCALE GENOMIC DNA]</scope>
    <source>
        <strain evidence="2">ATCC 25745 / CCUG 21536 / LMG 10740 / 183-1w</strain>
    </source>
</reference>
<proteinExistence type="predicted"/>
<gene>
    <name evidence="1" type="ordered locus">PEPE_0774</name>
</gene>
<dbReference type="GeneID" id="33061959"/>
<dbReference type="Proteomes" id="UP000000773">
    <property type="component" value="Chromosome"/>
</dbReference>
<dbReference type="RefSeq" id="WP_011673247.1">
    <property type="nucleotide sequence ID" value="NC_008525.1"/>
</dbReference>
<dbReference type="KEGG" id="ppe:PEPE_0774"/>
<evidence type="ECO:0000313" key="1">
    <source>
        <dbReference type="EMBL" id="ABJ67835.1"/>
    </source>
</evidence>
<dbReference type="STRING" id="278197.PEPE_0774"/>
<accession>Q03G37</accession>
<sequence length="113" mass="13256">MKKIKFINLETKEEETEFGTCELCFSTGTVDNPVLTFKVVKEDGSEENLSINGYEWDWGDYNEIDITNLVDFAAFLAPLEFDDSVEFNKDWLWNISRCYNTLYDIQHPYAEED</sequence>
<dbReference type="OrthoDB" id="361483at2"/>